<dbReference type="SUPFAM" id="SSF56645">
    <property type="entry name" value="Acyl-CoA dehydrogenase NM domain-like"/>
    <property type="match status" value="1"/>
</dbReference>
<dbReference type="InterPro" id="IPR006089">
    <property type="entry name" value="Acyl-CoA_DH_CS"/>
</dbReference>
<proteinExistence type="inferred from homology"/>
<dbReference type="InterPro" id="IPR041504">
    <property type="entry name" value="AidB_N"/>
</dbReference>
<feature type="domain" description="Adaptive response protein AidB N-terminal" evidence="8">
    <location>
        <begin position="5"/>
        <end position="155"/>
    </location>
</feature>
<evidence type="ECO:0000259" key="8">
    <source>
        <dbReference type="Pfam" id="PF18158"/>
    </source>
</evidence>
<keyword evidence="4 5" id="KW-0274">FAD</keyword>
<comment type="similarity">
    <text evidence="2 5">Belongs to the acyl-CoA dehydrogenase family.</text>
</comment>
<dbReference type="AlphaFoldDB" id="A0A4R2RZI6"/>
<evidence type="ECO:0000256" key="5">
    <source>
        <dbReference type="RuleBase" id="RU362125"/>
    </source>
</evidence>
<organism evidence="9 10">
    <name type="scientific">Baia soyae</name>
    <dbReference type="NCBI Taxonomy" id="1544746"/>
    <lineage>
        <taxon>Bacteria</taxon>
        <taxon>Bacillati</taxon>
        <taxon>Bacillota</taxon>
        <taxon>Bacilli</taxon>
        <taxon>Bacillales</taxon>
        <taxon>Thermoactinomycetaceae</taxon>
        <taxon>Baia</taxon>
    </lineage>
</organism>
<dbReference type="EMBL" id="SLXV01000002">
    <property type="protein sequence ID" value="TCP70415.1"/>
    <property type="molecule type" value="Genomic_DNA"/>
</dbReference>
<feature type="domain" description="Acyl-CoA oxidase/dehydrogenase middle" evidence="7">
    <location>
        <begin position="165"/>
        <end position="263"/>
    </location>
</feature>
<dbReference type="InterPro" id="IPR052904">
    <property type="entry name" value="Acyl-CoA_dehydrogenase-like"/>
</dbReference>
<sequence length="571" mass="65499">MDNKKRNWYQNDPIMQRYFRQHLSHLKDWGEERLYQLGEYCAGPMEERAQYTDRDGAPKLIRYNRQGEEINEIWYNEGYLQTVGDCYELGVVGWRYREDVPCKIPFFYTQLMFMLMSKAEVGFTCPVTLTMSVAFVIEKYATEEQRKEFLPHLASMNRETLHQGATFLTEIQGGSDVGSVTTKAVKNGDHYLLTGEKWFASNCDADGALILARTGETLGTKGLSLFYLPNKLKDGSKNHVSIRRLKDKLGVRAVASGELILQDAVGYLIGKEQEGFKLMAEALNVSRMCTSTGSLAISQRAFSEAITYATERHTFGHSLISYPMIRESLLNMMVDIEANWTLVAQMLIHFDRVHTTQEDSSSATTTLLRCLLAMTKVKCSEQSVLHAKEVLEMHGGNGYIEEYVTPRLLRDAQVNTVWEGATNIMALEFWKNMCRNQPDTNQNILFRFLSNILNEISLPEYAEERDITWQELQKVSSQFDYLVQADHLTQQAHALHFLTSVTQLTCVIFLMQQAENGWKQDHETRMIKVAKYYCNRAYRPELYEIGSSCIPSVEYFDEIVSDFMEGTLINV</sequence>
<dbReference type="Pfam" id="PF00441">
    <property type="entry name" value="Acyl-CoA_dh_1"/>
    <property type="match status" value="1"/>
</dbReference>
<evidence type="ECO:0000256" key="2">
    <source>
        <dbReference type="ARBA" id="ARBA00009347"/>
    </source>
</evidence>
<keyword evidence="5" id="KW-0560">Oxidoreductase</keyword>
<dbReference type="PANTHER" id="PTHR42707">
    <property type="entry name" value="ACYL-COA DEHYDROGENASE"/>
    <property type="match status" value="1"/>
</dbReference>
<protein>
    <submittedName>
        <fullName evidence="9">Alkylation response protein AidB-like acyl-CoA dehydrogenase</fullName>
    </submittedName>
</protein>
<comment type="caution">
    <text evidence="9">The sequence shown here is derived from an EMBL/GenBank/DDBJ whole genome shotgun (WGS) entry which is preliminary data.</text>
</comment>
<evidence type="ECO:0000313" key="9">
    <source>
        <dbReference type="EMBL" id="TCP70415.1"/>
    </source>
</evidence>
<name>A0A4R2RZI6_9BACL</name>
<dbReference type="InterPro" id="IPR006091">
    <property type="entry name" value="Acyl-CoA_Oxase/DH_mid-dom"/>
</dbReference>
<dbReference type="Gene3D" id="2.40.110.20">
    <property type="match status" value="1"/>
</dbReference>
<dbReference type="Proteomes" id="UP000294746">
    <property type="component" value="Unassembled WGS sequence"/>
</dbReference>
<evidence type="ECO:0000313" key="10">
    <source>
        <dbReference type="Proteomes" id="UP000294746"/>
    </source>
</evidence>
<dbReference type="InterPro" id="IPR009075">
    <property type="entry name" value="AcylCo_DH/oxidase_C"/>
</dbReference>
<dbReference type="Pfam" id="PF02770">
    <property type="entry name" value="Acyl-CoA_dh_M"/>
    <property type="match status" value="1"/>
</dbReference>
<dbReference type="InterPro" id="IPR009100">
    <property type="entry name" value="AcylCoA_DH/oxidase_NM_dom_sf"/>
</dbReference>
<reference evidence="9 10" key="1">
    <citation type="submission" date="2019-03" db="EMBL/GenBank/DDBJ databases">
        <title>Genomic Encyclopedia of Type Strains, Phase IV (KMG-IV): sequencing the most valuable type-strain genomes for metagenomic binning, comparative biology and taxonomic classification.</title>
        <authorList>
            <person name="Goeker M."/>
        </authorList>
    </citation>
    <scope>NUCLEOTIDE SEQUENCE [LARGE SCALE GENOMIC DNA]</scope>
    <source>
        <strain evidence="9 10">DSM 46831</strain>
    </source>
</reference>
<evidence type="ECO:0000256" key="3">
    <source>
        <dbReference type="ARBA" id="ARBA00022630"/>
    </source>
</evidence>
<feature type="domain" description="Acyl-CoA dehydrogenase/oxidase C-terminal" evidence="6">
    <location>
        <begin position="274"/>
        <end position="426"/>
    </location>
</feature>
<dbReference type="GO" id="GO:0003995">
    <property type="term" value="F:acyl-CoA dehydrogenase activity"/>
    <property type="evidence" value="ECO:0007669"/>
    <property type="project" value="InterPro"/>
</dbReference>
<evidence type="ECO:0000259" key="6">
    <source>
        <dbReference type="Pfam" id="PF00441"/>
    </source>
</evidence>
<dbReference type="OrthoDB" id="9802447at2"/>
<gene>
    <name evidence="9" type="ORF">EDD57_10257</name>
</gene>
<dbReference type="Pfam" id="PF18158">
    <property type="entry name" value="AidB_N"/>
    <property type="match status" value="1"/>
</dbReference>
<dbReference type="SUPFAM" id="SSF47203">
    <property type="entry name" value="Acyl-CoA dehydrogenase C-terminal domain-like"/>
    <property type="match status" value="1"/>
</dbReference>
<accession>A0A4R2RZI6</accession>
<dbReference type="InterPro" id="IPR036250">
    <property type="entry name" value="AcylCo_DH-like_C"/>
</dbReference>
<keyword evidence="3 5" id="KW-0285">Flavoprotein</keyword>
<evidence type="ECO:0000256" key="1">
    <source>
        <dbReference type="ARBA" id="ARBA00001974"/>
    </source>
</evidence>
<dbReference type="RefSeq" id="WP_131847510.1">
    <property type="nucleotide sequence ID" value="NZ_SLXV01000002.1"/>
</dbReference>
<dbReference type="PROSITE" id="PS00073">
    <property type="entry name" value="ACYL_COA_DH_2"/>
    <property type="match status" value="1"/>
</dbReference>
<keyword evidence="10" id="KW-1185">Reference proteome</keyword>
<dbReference type="Gene3D" id="1.20.140.10">
    <property type="entry name" value="Butyryl-CoA Dehydrogenase, subunit A, domain 3"/>
    <property type="match status" value="1"/>
</dbReference>
<comment type="cofactor">
    <cofactor evidence="1 5">
        <name>FAD</name>
        <dbReference type="ChEBI" id="CHEBI:57692"/>
    </cofactor>
</comment>
<dbReference type="PANTHER" id="PTHR42707:SF2">
    <property type="entry name" value="ACD11 DEHYDROGENASE"/>
    <property type="match status" value="1"/>
</dbReference>
<evidence type="ECO:0000259" key="7">
    <source>
        <dbReference type="Pfam" id="PF02770"/>
    </source>
</evidence>
<evidence type="ECO:0000256" key="4">
    <source>
        <dbReference type="ARBA" id="ARBA00022827"/>
    </source>
</evidence>